<name>A0AAD4AIU9_9GAMM</name>
<organism evidence="1 2">
    <name type="scientific">Pseudoalteromonas citrea</name>
    <dbReference type="NCBI Taxonomy" id="43655"/>
    <lineage>
        <taxon>Bacteria</taxon>
        <taxon>Pseudomonadati</taxon>
        <taxon>Pseudomonadota</taxon>
        <taxon>Gammaproteobacteria</taxon>
        <taxon>Alteromonadales</taxon>
        <taxon>Pseudoalteromonadaceae</taxon>
        <taxon>Pseudoalteromonas</taxon>
    </lineage>
</organism>
<proteinExistence type="predicted"/>
<evidence type="ECO:0000313" key="1">
    <source>
        <dbReference type="EMBL" id="KAF7771918.1"/>
    </source>
</evidence>
<protein>
    <submittedName>
        <fullName evidence="1">Uncharacterized protein</fullName>
    </submittedName>
</protein>
<accession>A0AAD4AIU9</accession>
<dbReference type="Proteomes" id="UP000016487">
    <property type="component" value="Unassembled WGS sequence"/>
</dbReference>
<reference evidence="1" key="2">
    <citation type="submission" date="2015-03" db="EMBL/GenBank/DDBJ databases">
        <title>Genome sequence of Pseudoalteromonas citrea.</title>
        <authorList>
            <person name="Xie B.-B."/>
            <person name="Rong J.-C."/>
            <person name="Qin Q.-L."/>
            <person name="Zhang Y.-Z."/>
        </authorList>
    </citation>
    <scope>NUCLEOTIDE SEQUENCE</scope>
    <source>
        <strain evidence="1">DSM 8771</strain>
    </source>
</reference>
<gene>
    <name evidence="1" type="ORF">PCIT_a1884</name>
</gene>
<sequence>MKFSLNKVKLKNLSNDGVRLPLNLTPQIAGASINGGCVTGETITEGRTTDVSVTITDPTIGTVIGPVTGPGTAPIFRG</sequence>
<evidence type="ECO:0000313" key="2">
    <source>
        <dbReference type="Proteomes" id="UP000016487"/>
    </source>
</evidence>
<dbReference type="AlphaFoldDB" id="A0AAD4AIU9"/>
<reference evidence="1" key="1">
    <citation type="journal article" date="2012" name="J. Bacteriol.">
        <title>Genome sequences of type strains of seven species of the marine bacterium Pseudoalteromonas.</title>
        <authorList>
            <person name="Xie B.B."/>
            <person name="Shu Y.L."/>
            <person name="Qin Q.L."/>
            <person name="Rong J.C."/>
            <person name="Zhang X.Y."/>
            <person name="Chen X.L."/>
            <person name="Shi M."/>
            <person name="He H.L."/>
            <person name="Zhou B.C."/>
            <person name="Zhang Y.Z."/>
        </authorList>
    </citation>
    <scope>NUCLEOTIDE SEQUENCE</scope>
    <source>
        <strain evidence="1">DSM 8771</strain>
    </source>
</reference>
<comment type="caution">
    <text evidence="1">The sequence shown here is derived from an EMBL/GenBank/DDBJ whole genome shotgun (WGS) entry which is preliminary data.</text>
</comment>
<dbReference type="EMBL" id="AHBZ03000015">
    <property type="protein sequence ID" value="KAF7771918.1"/>
    <property type="molecule type" value="Genomic_DNA"/>
</dbReference>
<dbReference type="RefSeq" id="WP_010362550.1">
    <property type="nucleotide sequence ID" value="NZ_AHBZ03000015.1"/>
</dbReference>